<dbReference type="Pfam" id="PF12833">
    <property type="entry name" value="HTH_18"/>
    <property type="match status" value="1"/>
</dbReference>
<dbReference type="EMBL" id="FOBV01000001">
    <property type="protein sequence ID" value="SEM17504.1"/>
    <property type="molecule type" value="Genomic_DNA"/>
</dbReference>
<dbReference type="PROSITE" id="PS01124">
    <property type="entry name" value="HTH_ARAC_FAMILY_2"/>
    <property type="match status" value="1"/>
</dbReference>
<accession>A0A1H7W847</accession>
<name>A0A1H7W847_9FLAO</name>
<organism evidence="5 6">
    <name type="scientific">Chryseobacterium taichungense</name>
    <dbReference type="NCBI Taxonomy" id="295069"/>
    <lineage>
        <taxon>Bacteria</taxon>
        <taxon>Pseudomonadati</taxon>
        <taxon>Bacteroidota</taxon>
        <taxon>Flavobacteriia</taxon>
        <taxon>Flavobacteriales</taxon>
        <taxon>Weeksellaceae</taxon>
        <taxon>Chryseobacterium group</taxon>
        <taxon>Chryseobacterium</taxon>
    </lineage>
</organism>
<dbReference type="SMART" id="SM00342">
    <property type="entry name" value="HTH_ARAC"/>
    <property type="match status" value="1"/>
</dbReference>
<sequence length="314" mass="36499">MRFKCGNFDLRKNSIMKNQADFISSISEYNKMTNHETLHPLVSVIDFSKSDPICQFRRIFGFYTVFLKDVVCGDMYYGKHSYDYQEGTLVFIAPGQEYGINNDGKYIQPAGFALMFHPDLIKGTNLGKNIGDYNFFSYDVHEALHLSEKEREIILDCFKNIRFELEHSIDKHSRSLIVNNIELFLNYCMRFYDRQFITRDYINQGVIGKFENLLDEYLASERPKTIGFPMVNYFAEQLNLSANYFGDLMKKELGISAQEFIHNKLIEAAKKQISDPAKSISEISYDLGFKYPQHFTRLFKTKTGVSPSVYKALN</sequence>
<proteinExistence type="predicted"/>
<dbReference type="STRING" id="295069.SAMN05421856_101547"/>
<keyword evidence="6" id="KW-1185">Reference proteome</keyword>
<dbReference type="Proteomes" id="UP000199450">
    <property type="component" value="Unassembled WGS sequence"/>
</dbReference>
<dbReference type="GO" id="GO:0043565">
    <property type="term" value="F:sequence-specific DNA binding"/>
    <property type="evidence" value="ECO:0007669"/>
    <property type="project" value="InterPro"/>
</dbReference>
<dbReference type="PANTHER" id="PTHR43280">
    <property type="entry name" value="ARAC-FAMILY TRANSCRIPTIONAL REGULATOR"/>
    <property type="match status" value="1"/>
</dbReference>
<dbReference type="GO" id="GO:0003700">
    <property type="term" value="F:DNA-binding transcription factor activity"/>
    <property type="evidence" value="ECO:0007669"/>
    <property type="project" value="InterPro"/>
</dbReference>
<protein>
    <submittedName>
        <fullName evidence="5">Helix-turn-helix domain-containing protein</fullName>
    </submittedName>
</protein>
<evidence type="ECO:0000259" key="4">
    <source>
        <dbReference type="PROSITE" id="PS01124"/>
    </source>
</evidence>
<dbReference type="AlphaFoldDB" id="A0A1H7W847"/>
<dbReference type="InterPro" id="IPR018060">
    <property type="entry name" value="HTH_AraC"/>
</dbReference>
<keyword evidence="3" id="KW-0804">Transcription</keyword>
<dbReference type="InterPro" id="IPR020449">
    <property type="entry name" value="Tscrpt_reg_AraC-type_HTH"/>
</dbReference>
<evidence type="ECO:0000313" key="5">
    <source>
        <dbReference type="EMBL" id="SEM17504.1"/>
    </source>
</evidence>
<evidence type="ECO:0000313" key="6">
    <source>
        <dbReference type="Proteomes" id="UP000199450"/>
    </source>
</evidence>
<keyword evidence="2" id="KW-0238">DNA-binding</keyword>
<evidence type="ECO:0000256" key="1">
    <source>
        <dbReference type="ARBA" id="ARBA00023015"/>
    </source>
</evidence>
<gene>
    <name evidence="5" type="ORF">SAMN05421856_101547</name>
</gene>
<dbReference type="InterPro" id="IPR009057">
    <property type="entry name" value="Homeodomain-like_sf"/>
</dbReference>
<evidence type="ECO:0000256" key="2">
    <source>
        <dbReference type="ARBA" id="ARBA00023125"/>
    </source>
</evidence>
<keyword evidence="1" id="KW-0805">Transcription regulation</keyword>
<reference evidence="6" key="1">
    <citation type="submission" date="2016-10" db="EMBL/GenBank/DDBJ databases">
        <authorList>
            <person name="Varghese N."/>
            <person name="Submissions S."/>
        </authorList>
    </citation>
    <scope>NUCLEOTIDE SEQUENCE [LARGE SCALE GENOMIC DNA]</scope>
    <source>
        <strain evidence="6">DSM 17453</strain>
    </source>
</reference>
<dbReference type="PRINTS" id="PR00032">
    <property type="entry name" value="HTHARAC"/>
</dbReference>
<evidence type="ECO:0000256" key="3">
    <source>
        <dbReference type="ARBA" id="ARBA00023163"/>
    </source>
</evidence>
<dbReference type="Gene3D" id="1.10.10.60">
    <property type="entry name" value="Homeodomain-like"/>
    <property type="match status" value="2"/>
</dbReference>
<dbReference type="PANTHER" id="PTHR43280:SF32">
    <property type="entry name" value="TRANSCRIPTIONAL REGULATORY PROTEIN"/>
    <property type="match status" value="1"/>
</dbReference>
<dbReference type="SUPFAM" id="SSF46689">
    <property type="entry name" value="Homeodomain-like"/>
    <property type="match status" value="1"/>
</dbReference>
<feature type="domain" description="HTH araC/xylS-type" evidence="4">
    <location>
        <begin position="208"/>
        <end position="313"/>
    </location>
</feature>